<name>A0ABS7TJ06_9BACT</name>
<protein>
    <recommendedName>
        <fullName evidence="4">Myxococcus cysteine-rich repeat-containing protein</fullName>
    </recommendedName>
</protein>
<reference evidence="2" key="1">
    <citation type="submission" date="2021-08" db="EMBL/GenBank/DDBJ databases">
        <authorList>
            <person name="Stevens D.C."/>
        </authorList>
    </citation>
    <scope>NUCLEOTIDE SEQUENCE</scope>
    <source>
        <strain evidence="2">DSM 53165</strain>
    </source>
</reference>
<keyword evidence="3" id="KW-1185">Reference proteome</keyword>
<proteinExistence type="predicted"/>
<evidence type="ECO:0000256" key="1">
    <source>
        <dbReference type="SAM" id="MobiDB-lite"/>
    </source>
</evidence>
<feature type="compositionally biased region" description="Low complexity" evidence="1">
    <location>
        <begin position="49"/>
        <end position="73"/>
    </location>
</feature>
<dbReference type="EMBL" id="JAIRAU010000001">
    <property type="protein sequence ID" value="MBZ5708209.1"/>
    <property type="molecule type" value="Genomic_DNA"/>
</dbReference>
<dbReference type="Gene3D" id="3.10.100.10">
    <property type="entry name" value="Mannose-Binding Protein A, subunit A"/>
    <property type="match status" value="1"/>
</dbReference>
<dbReference type="Proteomes" id="UP001139031">
    <property type="component" value="Unassembled WGS sequence"/>
</dbReference>
<evidence type="ECO:0000313" key="2">
    <source>
        <dbReference type="EMBL" id="MBZ5708209.1"/>
    </source>
</evidence>
<sequence>MGSARRICAGVFVLAQATCVEPQAPGASTATTSTGEPATTEAPPDEPDTTSTTDVVEPTTTTTTTSGDVPTTGAPGPMCGDGVIDPGETCDLGADNSNNGACTMMCHPAVCGDGLLWIGEEACDFGPGNVGSYGGCTPECELAPYCGDGDVDAGHEECDLAALNGTGMSLGEDAACSAFCGWVGRIGFVTSAVFDGALGGLSGADLQCINLAEAAGLANADTFRAWLSDGVDSPLTRFEQIELAGVPYVLLSGRVIADDFAELVTDGPRTGISMTELGTSIFQKLVWTNTDPFGEVFSASEHCSGWTVADPGASVRIGMNAPSVEAGPEWDAWQQQRHWTSALQSTCHKPRRLYCFEDGWRED</sequence>
<accession>A0ABS7TJ06</accession>
<dbReference type="InterPro" id="IPR016186">
    <property type="entry name" value="C-type_lectin-like/link_sf"/>
</dbReference>
<dbReference type="RefSeq" id="WP_224189962.1">
    <property type="nucleotide sequence ID" value="NZ_JAIRAU010000001.1"/>
</dbReference>
<dbReference type="InterPro" id="IPR016187">
    <property type="entry name" value="CTDL_fold"/>
</dbReference>
<dbReference type="SUPFAM" id="SSF56436">
    <property type="entry name" value="C-type lectin-like"/>
    <property type="match status" value="1"/>
</dbReference>
<comment type="caution">
    <text evidence="2">The sequence shown here is derived from an EMBL/GenBank/DDBJ whole genome shotgun (WGS) entry which is preliminary data.</text>
</comment>
<evidence type="ECO:0008006" key="4">
    <source>
        <dbReference type="Google" id="ProtNLM"/>
    </source>
</evidence>
<gene>
    <name evidence="2" type="ORF">K7C98_02990</name>
</gene>
<feature type="compositionally biased region" description="Low complexity" evidence="1">
    <location>
        <begin position="25"/>
        <end position="42"/>
    </location>
</feature>
<organism evidence="2 3">
    <name type="scientific">Nannocystis pusilla</name>
    <dbReference type="NCBI Taxonomy" id="889268"/>
    <lineage>
        <taxon>Bacteria</taxon>
        <taxon>Pseudomonadati</taxon>
        <taxon>Myxococcota</taxon>
        <taxon>Polyangia</taxon>
        <taxon>Nannocystales</taxon>
        <taxon>Nannocystaceae</taxon>
        <taxon>Nannocystis</taxon>
    </lineage>
</organism>
<evidence type="ECO:0000313" key="3">
    <source>
        <dbReference type="Proteomes" id="UP001139031"/>
    </source>
</evidence>
<feature type="region of interest" description="Disordered" evidence="1">
    <location>
        <begin position="24"/>
        <end position="80"/>
    </location>
</feature>